<reference evidence="2" key="1">
    <citation type="submission" date="2018-09" db="EMBL/GenBank/DDBJ databases">
        <title>Chryseolinea sp. KIS68-18 isolated from soil.</title>
        <authorList>
            <person name="Weon H.-Y."/>
            <person name="Kwon S.-W."/>
            <person name="Lee S.A."/>
        </authorList>
    </citation>
    <scope>NUCLEOTIDE SEQUENCE [LARGE SCALE GENOMIC DNA]</scope>
    <source>
        <strain evidence="2">KIS68-18</strain>
    </source>
</reference>
<evidence type="ECO:0000313" key="1">
    <source>
        <dbReference type="EMBL" id="AYB32389.1"/>
    </source>
</evidence>
<accession>A0A385SMH2</accession>
<organism evidence="1 2">
    <name type="scientific">Chryseolinea soli</name>
    <dbReference type="NCBI Taxonomy" id="2321403"/>
    <lineage>
        <taxon>Bacteria</taxon>
        <taxon>Pseudomonadati</taxon>
        <taxon>Bacteroidota</taxon>
        <taxon>Cytophagia</taxon>
        <taxon>Cytophagales</taxon>
        <taxon>Fulvivirgaceae</taxon>
        <taxon>Chryseolinea</taxon>
    </lineage>
</organism>
<proteinExistence type="predicted"/>
<protein>
    <submittedName>
        <fullName evidence="1">DUF4905 domain-containing protein</fullName>
    </submittedName>
</protein>
<dbReference type="AlphaFoldDB" id="A0A385SMH2"/>
<keyword evidence="2" id="KW-1185">Reference proteome</keyword>
<dbReference type="InterPro" id="IPR032595">
    <property type="entry name" value="DUF4905"/>
</dbReference>
<sequence length="290" mass="33392">MNYRLDKLAEGSDSYRIPVLICIKLRLNRLGRSIEHNFSHVFDGTVWNLLASEKHDVLIVEVRNHEKKQVTFSACHCQTGQFLWRDVTFDEPWWINLAGVTGDVVLFTLYLETQNPDRKGVLAYHLIEQKILWWNNDLSLTEVSGAFVRGIASKYGHREVVLDAATGQAVDPAQAVQAPVSSAIRRPYQYLEENPYFATVKTFLEEKFNLSPVVALEYLEHDALIFISFYLREEELANYLMVLSAEANVLLKEKLDEQRKGIGLDTFFILSGCVFFVKNTRELDSYKIYD</sequence>
<dbReference type="Proteomes" id="UP000266183">
    <property type="component" value="Chromosome"/>
</dbReference>
<evidence type="ECO:0000313" key="2">
    <source>
        <dbReference type="Proteomes" id="UP000266183"/>
    </source>
</evidence>
<dbReference type="KEGG" id="chk:D4L85_18235"/>
<name>A0A385SMH2_9BACT</name>
<gene>
    <name evidence="1" type="ORF">D4L85_18235</name>
</gene>
<dbReference type="Pfam" id="PF16248">
    <property type="entry name" value="DUF4905"/>
    <property type="match status" value="1"/>
</dbReference>
<dbReference type="EMBL" id="CP032382">
    <property type="protein sequence ID" value="AYB32389.1"/>
    <property type="molecule type" value="Genomic_DNA"/>
</dbReference>